<reference evidence="3" key="1">
    <citation type="journal article" date="2020" name="Nature">
        <title>Giant virus diversity and host interactions through global metagenomics.</title>
        <authorList>
            <person name="Schulz F."/>
            <person name="Roux S."/>
            <person name="Paez-Espino D."/>
            <person name="Jungbluth S."/>
            <person name="Walsh D.A."/>
            <person name="Denef V.J."/>
            <person name="McMahon K.D."/>
            <person name="Konstantinidis K.T."/>
            <person name="Eloe-Fadrosh E.A."/>
            <person name="Kyrpides N.C."/>
            <person name="Woyke T."/>
        </authorList>
    </citation>
    <scope>NUCLEOTIDE SEQUENCE</scope>
    <source>
        <strain evidence="3">GVMAG-M-3300023184-18</strain>
    </source>
</reference>
<sequence length="318" mass="35999">MSSHLTFKILVVGDEDVGKTTIVNHYTLMPASFSSTIGIEFQSRMVALSADDTAEVVSENASETGTPRRLLKISSAASTMGLQSRVKHYDHVKCYFWDTSGSPRYQSLSHTYYRNISAAIVVFDLSNEKTYTDLYSYIHRIIQKNICTHKHPILVIGNKFDKRKINKTRIQIYDDLCNEFPNENIKYAEVSCLDKVYTDDKLHTNNKFNTVFNCATCADSSDLHSAITSFLQFAYDSAVKPHFYNANAISAIGCSGINGTTRYFTMKKEKKEDFKRVVADEHTWEFSRATMPSFKTPRQCCDEHSLEYSAGCSSCSIL</sequence>
<evidence type="ECO:0000256" key="1">
    <source>
        <dbReference type="ARBA" id="ARBA00022741"/>
    </source>
</evidence>
<dbReference type="SUPFAM" id="SSF52540">
    <property type="entry name" value="P-loop containing nucleoside triphosphate hydrolases"/>
    <property type="match status" value="1"/>
</dbReference>
<dbReference type="PROSITE" id="PS51419">
    <property type="entry name" value="RAB"/>
    <property type="match status" value="1"/>
</dbReference>
<dbReference type="GO" id="GO:0005525">
    <property type="term" value="F:GTP binding"/>
    <property type="evidence" value="ECO:0007669"/>
    <property type="project" value="UniProtKB-KW"/>
</dbReference>
<evidence type="ECO:0000256" key="2">
    <source>
        <dbReference type="ARBA" id="ARBA00023134"/>
    </source>
</evidence>
<keyword evidence="2" id="KW-0342">GTP-binding</keyword>
<dbReference type="InterPro" id="IPR001806">
    <property type="entry name" value="Small_GTPase"/>
</dbReference>
<dbReference type="SMART" id="SM00175">
    <property type="entry name" value="RAB"/>
    <property type="match status" value="1"/>
</dbReference>
<dbReference type="InterPro" id="IPR005225">
    <property type="entry name" value="Small_GTP-bd"/>
</dbReference>
<dbReference type="PRINTS" id="PR00449">
    <property type="entry name" value="RASTRNSFRMNG"/>
</dbReference>
<dbReference type="CDD" id="cd00154">
    <property type="entry name" value="Rab"/>
    <property type="match status" value="1"/>
</dbReference>
<keyword evidence="1" id="KW-0547">Nucleotide-binding</keyword>
<accession>A0A6C0I3L3</accession>
<name>A0A6C0I3L3_9ZZZZ</name>
<dbReference type="AlphaFoldDB" id="A0A6C0I3L3"/>
<evidence type="ECO:0000313" key="3">
    <source>
        <dbReference type="EMBL" id="QHT86967.1"/>
    </source>
</evidence>
<dbReference type="Pfam" id="PF00071">
    <property type="entry name" value="Ras"/>
    <property type="match status" value="1"/>
</dbReference>
<protein>
    <submittedName>
        <fullName evidence="3">Uncharacterized protein</fullName>
    </submittedName>
</protein>
<dbReference type="Gene3D" id="3.40.50.300">
    <property type="entry name" value="P-loop containing nucleotide triphosphate hydrolases"/>
    <property type="match status" value="1"/>
</dbReference>
<dbReference type="GO" id="GO:0003924">
    <property type="term" value="F:GTPase activity"/>
    <property type="evidence" value="ECO:0007669"/>
    <property type="project" value="InterPro"/>
</dbReference>
<proteinExistence type="predicted"/>
<dbReference type="EMBL" id="MN740078">
    <property type="protein sequence ID" value="QHT86967.1"/>
    <property type="molecule type" value="Genomic_DNA"/>
</dbReference>
<dbReference type="InterPro" id="IPR027417">
    <property type="entry name" value="P-loop_NTPase"/>
</dbReference>
<dbReference type="PANTHER" id="PTHR24073">
    <property type="entry name" value="DRAB5-RELATED"/>
    <property type="match status" value="1"/>
</dbReference>
<organism evidence="3">
    <name type="scientific">viral metagenome</name>
    <dbReference type="NCBI Taxonomy" id="1070528"/>
    <lineage>
        <taxon>unclassified sequences</taxon>
        <taxon>metagenomes</taxon>
        <taxon>organismal metagenomes</taxon>
    </lineage>
</organism>
<dbReference type="NCBIfam" id="TIGR00231">
    <property type="entry name" value="small_GTP"/>
    <property type="match status" value="1"/>
</dbReference>